<dbReference type="EMBL" id="BJCL01000009">
    <property type="protein sequence ID" value="GCL64301.1"/>
    <property type="molecule type" value="Genomic_DNA"/>
</dbReference>
<dbReference type="AlphaFoldDB" id="A0A480ASB9"/>
<reference evidence="2" key="1">
    <citation type="submission" date="2019-03" db="EMBL/GenBank/DDBJ databases">
        <title>Aquabacterium pictum sp.nov., the first bacteriochlorophyll a-containing freshwater bacterium in the genus Aquabacterium of the class Betaproteobacteria.</title>
        <authorList>
            <person name="Hirose S."/>
            <person name="Tank M."/>
            <person name="Hara E."/>
            <person name="Tamaki H."/>
            <person name="Takaichi S."/>
            <person name="Haruta S."/>
            <person name="Hanada S."/>
        </authorList>
    </citation>
    <scope>NUCLEOTIDE SEQUENCE [LARGE SCALE GENOMIC DNA]</scope>
    <source>
        <strain evidence="2">W35</strain>
    </source>
</reference>
<name>A0A480ASB9_9BURK</name>
<evidence type="ECO:0000313" key="1">
    <source>
        <dbReference type="EMBL" id="GCL64301.1"/>
    </source>
</evidence>
<organism evidence="1 2">
    <name type="scientific">Pseudaquabacterium pictum</name>
    <dbReference type="NCBI Taxonomy" id="2315236"/>
    <lineage>
        <taxon>Bacteria</taxon>
        <taxon>Pseudomonadati</taxon>
        <taxon>Pseudomonadota</taxon>
        <taxon>Betaproteobacteria</taxon>
        <taxon>Burkholderiales</taxon>
        <taxon>Sphaerotilaceae</taxon>
        <taxon>Pseudaquabacterium</taxon>
    </lineage>
</organism>
<accession>A0A480ASB9</accession>
<keyword evidence="2" id="KW-1185">Reference proteome</keyword>
<dbReference type="OrthoDB" id="6592844at2"/>
<evidence type="ECO:0000313" key="2">
    <source>
        <dbReference type="Proteomes" id="UP000301751"/>
    </source>
</evidence>
<proteinExistence type="predicted"/>
<sequence length="235" mass="25962">MLDDYLYLVAPSGAYLVWRDAYLIWETSMLQQLRQQYGLVQHTQDEYRDALAGLLPTGAAWPRDPASALLQLVRSFAAELERLDMRAAQLLAETDPATTTELLPDWERVVGLPDPCVTTGQTVAERRQALEGRLTSVGGQSRRFFIELAARLGYSITIDEFASAAAATAAGISFTGDGWAHTWRVNIPTTVAVTPFRVGAGAVGEPLRVWSNEVIECQFNRYKPAHTRVLFAYAA</sequence>
<protein>
    <submittedName>
        <fullName evidence="1">Tail protein</fullName>
    </submittedName>
</protein>
<dbReference type="InterPro" id="IPR018755">
    <property type="entry name" value="Phage_Mu_Gp48"/>
</dbReference>
<comment type="caution">
    <text evidence="1">The sequence shown here is derived from an EMBL/GenBank/DDBJ whole genome shotgun (WGS) entry which is preliminary data.</text>
</comment>
<dbReference type="Proteomes" id="UP000301751">
    <property type="component" value="Unassembled WGS sequence"/>
</dbReference>
<gene>
    <name evidence="1" type="ORF">AQPW35_33820</name>
</gene>
<dbReference type="Pfam" id="PF10076">
    <property type="entry name" value="Phage_Mu_Gp48"/>
    <property type="match status" value="1"/>
</dbReference>